<evidence type="ECO:0000313" key="4">
    <source>
        <dbReference type="EMBL" id="MBB1486093.1"/>
    </source>
</evidence>
<evidence type="ECO:0000259" key="3">
    <source>
        <dbReference type="Pfam" id="PF01266"/>
    </source>
</evidence>
<dbReference type="NCBIfam" id="NF001933">
    <property type="entry name" value="PRK00711.1"/>
    <property type="match status" value="1"/>
</dbReference>
<dbReference type="SUPFAM" id="SSF54373">
    <property type="entry name" value="FAD-linked reductases, C-terminal domain"/>
    <property type="match status" value="1"/>
</dbReference>
<proteinExistence type="inferred from homology"/>
<feature type="domain" description="FAD dependent oxidoreductase" evidence="3">
    <location>
        <begin position="4"/>
        <end position="402"/>
    </location>
</feature>
<dbReference type="RefSeq" id="WP_182807876.1">
    <property type="nucleotide sequence ID" value="NZ_JACJFM010000005.1"/>
</dbReference>
<dbReference type="GO" id="GO:0005737">
    <property type="term" value="C:cytoplasm"/>
    <property type="evidence" value="ECO:0007669"/>
    <property type="project" value="TreeGrafter"/>
</dbReference>
<dbReference type="InterPro" id="IPR006076">
    <property type="entry name" value="FAD-dep_OxRdtase"/>
</dbReference>
<evidence type="ECO:0000256" key="1">
    <source>
        <dbReference type="ARBA" id="ARBA00009410"/>
    </source>
</evidence>
<evidence type="ECO:0000256" key="2">
    <source>
        <dbReference type="ARBA" id="ARBA00023002"/>
    </source>
</evidence>
<dbReference type="AlphaFoldDB" id="A0A839IL29"/>
<dbReference type="GO" id="GO:0055130">
    <property type="term" value="P:D-alanine catabolic process"/>
    <property type="evidence" value="ECO:0007669"/>
    <property type="project" value="TreeGrafter"/>
</dbReference>
<comment type="similarity">
    <text evidence="1">Belongs to the DadA oxidoreductase family.</text>
</comment>
<dbReference type="Gene3D" id="3.30.9.10">
    <property type="entry name" value="D-Amino Acid Oxidase, subunit A, domain 2"/>
    <property type="match status" value="1"/>
</dbReference>
<dbReference type="PANTHER" id="PTHR13847">
    <property type="entry name" value="SARCOSINE DEHYDROGENASE-RELATED"/>
    <property type="match status" value="1"/>
</dbReference>
<dbReference type="Gene3D" id="3.50.50.60">
    <property type="entry name" value="FAD/NAD(P)-binding domain"/>
    <property type="match status" value="2"/>
</dbReference>
<reference evidence="4 5" key="1">
    <citation type="submission" date="2020-08" db="EMBL/GenBank/DDBJ databases">
        <title>Oceanospirillum sp. nov. isolated from marine sediment.</title>
        <authorList>
            <person name="Ji X."/>
        </authorList>
    </citation>
    <scope>NUCLEOTIDE SEQUENCE [LARGE SCALE GENOMIC DNA]</scope>
    <source>
        <strain evidence="4 5">D5</strain>
    </source>
</reference>
<organism evidence="4 5">
    <name type="scientific">Oceanospirillum sediminis</name>
    <dbReference type="NCBI Taxonomy" id="2760088"/>
    <lineage>
        <taxon>Bacteria</taxon>
        <taxon>Pseudomonadati</taxon>
        <taxon>Pseudomonadota</taxon>
        <taxon>Gammaproteobacteria</taxon>
        <taxon>Oceanospirillales</taxon>
        <taxon>Oceanospirillaceae</taxon>
        <taxon>Oceanospirillum</taxon>
    </lineage>
</organism>
<protein>
    <submittedName>
        <fullName evidence="4">D-amino acid dehydrogenase</fullName>
    </submittedName>
</protein>
<dbReference type="Pfam" id="PF01266">
    <property type="entry name" value="DAO"/>
    <property type="match status" value="1"/>
</dbReference>
<dbReference type="InterPro" id="IPR036188">
    <property type="entry name" value="FAD/NAD-bd_sf"/>
</dbReference>
<keyword evidence="5" id="KW-1185">Reference proteome</keyword>
<dbReference type="SUPFAM" id="SSF51905">
    <property type="entry name" value="FAD/NAD(P)-binding domain"/>
    <property type="match status" value="1"/>
</dbReference>
<dbReference type="GO" id="GO:0008718">
    <property type="term" value="F:D-amino-acid dehydrogenase activity"/>
    <property type="evidence" value="ECO:0007669"/>
    <property type="project" value="TreeGrafter"/>
</dbReference>
<evidence type="ECO:0000313" key="5">
    <source>
        <dbReference type="Proteomes" id="UP000565262"/>
    </source>
</evidence>
<dbReference type="GO" id="GO:0005886">
    <property type="term" value="C:plasma membrane"/>
    <property type="evidence" value="ECO:0007669"/>
    <property type="project" value="TreeGrafter"/>
</dbReference>
<keyword evidence="2" id="KW-0560">Oxidoreductase</keyword>
<accession>A0A839IL29</accession>
<sequence>MYDSIVLGSGIVGVSTAYWLARSGHKVLVIDRQQNTGMEASYANGGQIAVSHAEPWATTAAPLKVLKWLLQTDAPLLFRPRADIHQWRWLTSWLLQCSPGKVRHNTAELVRLASYSRRTLQQVRAEHKLDYRHKTRGILHFYRTRDEFDAARKTADFMRQYGCNRVEMNKEQALNLEPALRWIGHDIVGATYTEDDESGDACLYTRELADVCRDMGVEFALDTHIMELTKEGNRVNVRVNGDFGNSCITAQHIITCLGVWSAPMLRSLGIYLNIYPAKGYSVTIPVEYPDCAPQVSLTDDEHKLQYSRLGDELRVAGTAELSGYSRELNARRCDMITEQTRRLFPEIGGFDKARFWTGLRPSTPSNLPYIRKTEFDNLWLNTGHGTLGWTLGCGSGKYLADLICHGEASEFNKYPLARL</sequence>
<name>A0A839IL29_9GAMM</name>
<dbReference type="EMBL" id="JACJFM010000005">
    <property type="protein sequence ID" value="MBB1486093.1"/>
    <property type="molecule type" value="Genomic_DNA"/>
</dbReference>
<comment type="caution">
    <text evidence="4">The sequence shown here is derived from an EMBL/GenBank/DDBJ whole genome shotgun (WGS) entry which is preliminary data.</text>
</comment>
<dbReference type="PANTHER" id="PTHR13847:SF280">
    <property type="entry name" value="D-AMINO ACID DEHYDROGENASE"/>
    <property type="match status" value="1"/>
</dbReference>
<dbReference type="Proteomes" id="UP000565262">
    <property type="component" value="Unassembled WGS sequence"/>
</dbReference>
<gene>
    <name evidence="4" type="ORF">H4O21_05685</name>
</gene>